<name>A0A0R1VKT3_9LACO</name>
<sequence length="150" mass="17229">MKTIKKDDVVYVTSLDRLGRDANDLTKIIQFIQQRGASIQSLDLPDFSNIPDANLRNMLTDILITVFKFQAQSEREMIRERQREGIALAKKRGVYKGRPILYSATSANKKRRNIYFAVKKELAMGKPIRFLASKYQISVGTVCRIKKECN</sequence>
<dbReference type="InterPro" id="IPR036162">
    <property type="entry name" value="Resolvase-like_N_sf"/>
</dbReference>
<evidence type="ECO:0000259" key="2">
    <source>
        <dbReference type="PROSITE" id="PS51736"/>
    </source>
</evidence>
<organism evidence="3 4">
    <name type="scientific">Liquorilactobacillus ghanensis DSM 18630</name>
    <dbReference type="NCBI Taxonomy" id="1423750"/>
    <lineage>
        <taxon>Bacteria</taxon>
        <taxon>Bacillati</taxon>
        <taxon>Bacillota</taxon>
        <taxon>Bacilli</taxon>
        <taxon>Lactobacillales</taxon>
        <taxon>Lactobacillaceae</taxon>
        <taxon>Liquorilactobacillus</taxon>
    </lineage>
</organism>
<evidence type="ECO:0000313" key="4">
    <source>
        <dbReference type="Proteomes" id="UP000051451"/>
    </source>
</evidence>
<keyword evidence="4" id="KW-1185">Reference proteome</keyword>
<dbReference type="InterPro" id="IPR006119">
    <property type="entry name" value="Resolv_N"/>
</dbReference>
<dbReference type="Pfam" id="PF00239">
    <property type="entry name" value="Resolvase"/>
    <property type="match status" value="1"/>
</dbReference>
<accession>A0A0R1VKT3</accession>
<comment type="similarity">
    <text evidence="1">Belongs to the site-specific recombinase resolvase family.</text>
</comment>
<reference evidence="3 4" key="1">
    <citation type="journal article" date="2015" name="Genome Announc.">
        <title>Expanding the biotechnology potential of lactobacilli through comparative genomics of 213 strains and associated genera.</title>
        <authorList>
            <person name="Sun Z."/>
            <person name="Harris H.M."/>
            <person name="McCann A."/>
            <person name="Guo C."/>
            <person name="Argimon S."/>
            <person name="Zhang W."/>
            <person name="Yang X."/>
            <person name="Jeffery I.B."/>
            <person name="Cooney J.C."/>
            <person name="Kagawa T.F."/>
            <person name="Liu W."/>
            <person name="Song Y."/>
            <person name="Salvetti E."/>
            <person name="Wrobel A."/>
            <person name="Rasinkangas P."/>
            <person name="Parkhill J."/>
            <person name="Rea M.C."/>
            <person name="O'Sullivan O."/>
            <person name="Ritari J."/>
            <person name="Douillard F.P."/>
            <person name="Paul Ross R."/>
            <person name="Yang R."/>
            <person name="Briner A.E."/>
            <person name="Felis G.E."/>
            <person name="de Vos W.M."/>
            <person name="Barrangou R."/>
            <person name="Klaenhammer T.R."/>
            <person name="Caufield P.W."/>
            <person name="Cui Y."/>
            <person name="Zhang H."/>
            <person name="O'Toole P.W."/>
        </authorList>
    </citation>
    <scope>NUCLEOTIDE SEQUENCE [LARGE SCALE GENOMIC DNA]</scope>
    <source>
        <strain evidence="3 4">DSM 18630</strain>
    </source>
</reference>
<feature type="domain" description="Resolvase/invertase-type recombinase catalytic" evidence="2">
    <location>
        <begin position="1"/>
        <end position="93"/>
    </location>
</feature>
<comment type="caution">
    <text evidence="3">The sequence shown here is derived from an EMBL/GenBank/DDBJ whole genome shotgun (WGS) entry which is preliminary data.</text>
</comment>
<dbReference type="EMBL" id="AZGB01000016">
    <property type="protein sequence ID" value="KRM06257.1"/>
    <property type="molecule type" value="Genomic_DNA"/>
</dbReference>
<proteinExistence type="inferred from homology"/>
<evidence type="ECO:0000256" key="1">
    <source>
        <dbReference type="ARBA" id="ARBA00009913"/>
    </source>
</evidence>
<dbReference type="GO" id="GO:0000150">
    <property type="term" value="F:DNA strand exchange activity"/>
    <property type="evidence" value="ECO:0007669"/>
    <property type="project" value="InterPro"/>
</dbReference>
<dbReference type="Gene3D" id="1.10.10.60">
    <property type="entry name" value="Homeodomain-like"/>
    <property type="match status" value="1"/>
</dbReference>
<dbReference type="Proteomes" id="UP000051451">
    <property type="component" value="Unassembled WGS sequence"/>
</dbReference>
<dbReference type="GO" id="GO:0003677">
    <property type="term" value="F:DNA binding"/>
    <property type="evidence" value="ECO:0007669"/>
    <property type="project" value="InterPro"/>
</dbReference>
<dbReference type="STRING" id="1423750.FC89_GL001129"/>
<dbReference type="InterPro" id="IPR050639">
    <property type="entry name" value="SSR_resolvase"/>
</dbReference>
<dbReference type="PROSITE" id="PS51736">
    <property type="entry name" value="RECOMBINASES_3"/>
    <property type="match status" value="1"/>
</dbReference>
<gene>
    <name evidence="3" type="ORF">FC89_GL001129</name>
</gene>
<dbReference type="Gene3D" id="3.40.50.1390">
    <property type="entry name" value="Resolvase, N-terminal catalytic domain"/>
    <property type="match status" value="1"/>
</dbReference>
<dbReference type="PATRIC" id="fig|1423750.3.peg.1155"/>
<dbReference type="PANTHER" id="PTHR30461:SF26">
    <property type="entry name" value="RESOLVASE HOMOLOG YNEB"/>
    <property type="match status" value="1"/>
</dbReference>
<protein>
    <submittedName>
        <fullName evidence="3">Site-specific recombinase, DNA invertase Pin related protein</fullName>
    </submittedName>
</protein>
<dbReference type="CDD" id="cd03768">
    <property type="entry name" value="SR_ResInv"/>
    <property type="match status" value="1"/>
</dbReference>
<dbReference type="PANTHER" id="PTHR30461">
    <property type="entry name" value="DNA-INVERTASE FROM LAMBDOID PROPHAGE"/>
    <property type="match status" value="1"/>
</dbReference>
<dbReference type="SUPFAM" id="SSF53041">
    <property type="entry name" value="Resolvase-like"/>
    <property type="match status" value="1"/>
</dbReference>
<dbReference type="AlphaFoldDB" id="A0A0R1VKT3"/>
<evidence type="ECO:0000313" key="3">
    <source>
        <dbReference type="EMBL" id="KRM06257.1"/>
    </source>
</evidence>